<evidence type="ECO:0000313" key="3">
    <source>
        <dbReference type="EMBL" id="MBE0382584.1"/>
    </source>
</evidence>
<keyword evidence="6" id="KW-1185">Reference proteome</keyword>
<keyword evidence="2" id="KW-1133">Transmembrane helix</keyword>
<feature type="compositionally biased region" description="Polar residues" evidence="1">
    <location>
        <begin position="55"/>
        <end position="64"/>
    </location>
</feature>
<feature type="compositionally biased region" description="Pro residues" evidence="1">
    <location>
        <begin position="126"/>
        <end position="137"/>
    </location>
</feature>
<protein>
    <submittedName>
        <fullName evidence="4">Uncharacterized protein</fullName>
    </submittedName>
</protein>
<sequence>MNIGKAWPWAISFCIHTIVLYFLLSQSIKVTQPQKENSAIVQAYVTVNLASHPKSSSVATTTNAPKIKPVDTKSDTSNVVSSNATPIKTSSTKAKVKVTQNNQAKITTLPKAQTELKNISTEPVEPKPAAPAEPPSEPSATSPQTFKKLNPYAPVFGSPVNNMTHKKMITFGEDKGSTNQEINNEPTIKTPVKSDKSEVISQNTTGTKRLEKFNGKCYLIDTATVFGSNGLPQGSGKPCPEDKTDKEIMFEKIMKKWSKKNN</sequence>
<dbReference type="EMBL" id="AQGW01000018">
    <property type="protein sequence ID" value="MBE0382584.1"/>
    <property type="molecule type" value="Genomic_DNA"/>
</dbReference>
<reference evidence="3 6" key="1">
    <citation type="submission" date="2015-06" db="EMBL/GenBank/DDBJ databases">
        <title>Genome sequence of Pseudoalteromonas carrageenovora.</title>
        <authorList>
            <person name="Xie B.-B."/>
            <person name="Rong J.-C."/>
            <person name="Qin Q.-L."/>
            <person name="Zhang Y.-Z."/>
        </authorList>
    </citation>
    <scope>NUCLEOTIDE SEQUENCE [LARGE SCALE GENOMIC DNA]</scope>
    <source>
        <strain evidence="3 6">IAM 12662</strain>
    </source>
</reference>
<evidence type="ECO:0000256" key="1">
    <source>
        <dbReference type="SAM" id="MobiDB-lite"/>
    </source>
</evidence>
<keyword evidence="2" id="KW-0472">Membrane</keyword>
<feature type="region of interest" description="Disordered" evidence="1">
    <location>
        <begin position="55"/>
        <end position="86"/>
    </location>
</feature>
<dbReference type="Proteomes" id="UP000238288">
    <property type="component" value="Chromosome PCAR9a"/>
</dbReference>
<dbReference type="RefSeq" id="WP_104642297.1">
    <property type="nucleotide sequence ID" value="NZ_AQGW01000018.1"/>
</dbReference>
<feature type="region of interest" description="Disordered" evidence="1">
    <location>
        <begin position="105"/>
        <end position="151"/>
    </location>
</feature>
<accession>A0A2K4X7Q9</accession>
<reference evidence="4 5" key="2">
    <citation type="submission" date="2017-11" db="EMBL/GenBank/DDBJ databases">
        <authorList>
            <person name="Han C.G."/>
        </authorList>
    </citation>
    <scope>NUCLEOTIDE SEQUENCE [LARGE SCALE GENOMIC DNA]</scope>
    <source>
        <strain evidence="5">ATCC 43555</strain>
        <strain evidence="4">ATCC43555</strain>
    </source>
</reference>
<dbReference type="OrthoDB" id="6315104at2"/>
<evidence type="ECO:0000313" key="6">
    <source>
        <dbReference type="Proteomes" id="UP000615003"/>
    </source>
</evidence>
<feature type="transmembrane region" description="Helical" evidence="2">
    <location>
        <begin position="6"/>
        <end position="24"/>
    </location>
</feature>
<name>A0A2K4X7Q9_PSEVC</name>
<dbReference type="Proteomes" id="UP000615003">
    <property type="component" value="Unassembled WGS sequence"/>
</dbReference>
<evidence type="ECO:0000313" key="5">
    <source>
        <dbReference type="Proteomes" id="UP000238288"/>
    </source>
</evidence>
<feature type="region of interest" description="Disordered" evidence="1">
    <location>
        <begin position="174"/>
        <end position="198"/>
    </location>
</feature>
<feature type="compositionally biased region" description="Polar residues" evidence="1">
    <location>
        <begin position="75"/>
        <end position="86"/>
    </location>
</feature>
<proteinExistence type="predicted"/>
<gene>
    <name evidence="4" type="ORF">PCAR9_A20806</name>
    <name evidence="3" type="ORF">PCARR_a0930</name>
</gene>
<dbReference type="AlphaFoldDB" id="A0A2K4X7Q9"/>
<dbReference type="EMBL" id="LT965928">
    <property type="protein sequence ID" value="SOU40368.1"/>
    <property type="molecule type" value="Genomic_DNA"/>
</dbReference>
<evidence type="ECO:0000313" key="4">
    <source>
        <dbReference type="EMBL" id="SOU40368.1"/>
    </source>
</evidence>
<keyword evidence="2" id="KW-0812">Transmembrane</keyword>
<organism evidence="4 5">
    <name type="scientific">Pseudoalteromonas carrageenovora IAM 12662</name>
    <dbReference type="NCBI Taxonomy" id="1314868"/>
    <lineage>
        <taxon>Bacteria</taxon>
        <taxon>Pseudomonadati</taxon>
        <taxon>Pseudomonadota</taxon>
        <taxon>Gammaproteobacteria</taxon>
        <taxon>Alteromonadales</taxon>
        <taxon>Pseudoalteromonadaceae</taxon>
        <taxon>Pseudoalteromonas</taxon>
    </lineage>
</organism>
<evidence type="ECO:0000256" key="2">
    <source>
        <dbReference type="SAM" id="Phobius"/>
    </source>
</evidence>
<dbReference type="GeneID" id="93663004"/>
<feature type="compositionally biased region" description="Polar residues" evidence="1">
    <location>
        <begin position="177"/>
        <end position="187"/>
    </location>
</feature>